<evidence type="ECO:0000313" key="2">
    <source>
        <dbReference type="Proteomes" id="UP000451565"/>
    </source>
</evidence>
<evidence type="ECO:0000313" key="1">
    <source>
        <dbReference type="EMBL" id="MQR00768.1"/>
    </source>
</evidence>
<name>A0A843YTE3_9BURK</name>
<sequence length="413" mass="43336">MTDIYKNVSTIAELMAAIKDTEVNRIIVQGRLANSSSIRLAPGQAIEGYDEQATLTFAAGQDGLQLSTDNEVIHLRIETSVEHRAIFNDTSVDSLGHIHLFDVETVGQVQLLARDKVRSGHVEVDGLHIIAADARGQSDRPVGFGVHVIQGAFTLWNMQADDQVVISANLVDLSAGHAAAPVLGSGIFVSGPGFGKGRLSVHLLETGPVYSDGRIAPGTPDVITGGVFTVHGAYVDTVRNLAPVVTYGVNDMVLDNWGQVDCWDAEDKITSYGPSGIGFVNFGIVNELRVKAPIETFGQGARGFNVYAGTVNLAEFDRITTHADGAVGVQISQPIGKLEVFRGIETFGGTGDSLVKGVVTTLSAIGLSIKPGGSAREITITGGLIAHGDGIPPLEVHGEVGVLQITGTTRAAT</sequence>
<protein>
    <submittedName>
        <fullName evidence="1">Uncharacterized protein</fullName>
    </submittedName>
</protein>
<dbReference type="AlphaFoldDB" id="A0A843YTE3"/>
<keyword evidence="2" id="KW-1185">Reference proteome</keyword>
<proteinExistence type="predicted"/>
<comment type="caution">
    <text evidence="1">The sequence shown here is derived from an EMBL/GenBank/DDBJ whole genome shotgun (WGS) entry which is preliminary data.</text>
</comment>
<dbReference type="EMBL" id="WINI01000004">
    <property type="protein sequence ID" value="MQR00768.1"/>
    <property type="molecule type" value="Genomic_DNA"/>
</dbReference>
<accession>A0A843YTE3</accession>
<dbReference type="Proteomes" id="UP000451565">
    <property type="component" value="Unassembled WGS sequence"/>
</dbReference>
<gene>
    <name evidence="1" type="ORF">GEV47_08740</name>
</gene>
<dbReference type="OrthoDB" id="3661445at2"/>
<reference evidence="1 2" key="1">
    <citation type="submission" date="2019-10" db="EMBL/GenBank/DDBJ databases">
        <title>Glaciimonas soli sp. nov., a psychrophilic bacterium isolated from the forest soil of a high elevation mountain in Taiwan.</title>
        <authorList>
            <person name="Wang L.-T."/>
            <person name="Shieh W.Y."/>
        </authorList>
    </citation>
    <scope>NUCLEOTIDE SEQUENCE [LARGE SCALE GENOMIC DNA]</scope>
    <source>
        <strain evidence="1 2">GS1</strain>
    </source>
</reference>
<organism evidence="1 2">
    <name type="scientific">Glaciimonas soli</name>
    <dbReference type="NCBI Taxonomy" id="2590999"/>
    <lineage>
        <taxon>Bacteria</taxon>
        <taxon>Pseudomonadati</taxon>
        <taxon>Pseudomonadota</taxon>
        <taxon>Betaproteobacteria</taxon>
        <taxon>Burkholderiales</taxon>
        <taxon>Oxalobacteraceae</taxon>
        <taxon>Glaciimonas</taxon>
    </lineage>
</organism>
<dbReference type="RefSeq" id="WP_153234393.1">
    <property type="nucleotide sequence ID" value="NZ_WINI01000004.1"/>
</dbReference>